<evidence type="ECO:0000313" key="5">
    <source>
        <dbReference type="EMBL" id="MFD2646849.1"/>
    </source>
</evidence>
<evidence type="ECO:0000256" key="3">
    <source>
        <dbReference type="ARBA" id="ARBA00022833"/>
    </source>
</evidence>
<evidence type="ECO:0000259" key="4">
    <source>
        <dbReference type="Pfam" id="PF04828"/>
    </source>
</evidence>
<keyword evidence="3" id="KW-0862">Zinc</keyword>
<keyword evidence="2" id="KW-0479">Metal-binding</keyword>
<evidence type="ECO:0000256" key="2">
    <source>
        <dbReference type="ARBA" id="ARBA00022723"/>
    </source>
</evidence>
<dbReference type="RefSeq" id="WP_386831805.1">
    <property type="nucleotide sequence ID" value="NZ_JBHUNP010000001.1"/>
</dbReference>
<feature type="domain" description="CENP-V/GFA" evidence="4">
    <location>
        <begin position="3"/>
        <end position="97"/>
    </location>
</feature>
<keyword evidence="6" id="KW-1185">Reference proteome</keyword>
<comment type="caution">
    <text evidence="5">The sequence shown here is derived from an EMBL/GenBank/DDBJ whole genome shotgun (WGS) entry which is preliminary data.</text>
</comment>
<dbReference type="EMBL" id="JBHUNP010000001">
    <property type="protein sequence ID" value="MFD2646849.1"/>
    <property type="molecule type" value="Genomic_DNA"/>
</dbReference>
<accession>A0ABW5QH17</accession>
<dbReference type="Gene3D" id="3.90.1590.10">
    <property type="entry name" value="glutathione-dependent formaldehyde- activating enzyme (gfa)"/>
    <property type="match status" value="1"/>
</dbReference>
<dbReference type="Proteomes" id="UP001597521">
    <property type="component" value="Unassembled WGS sequence"/>
</dbReference>
<dbReference type="InterPro" id="IPR006913">
    <property type="entry name" value="CENP-V/GFA"/>
</dbReference>
<evidence type="ECO:0000256" key="1">
    <source>
        <dbReference type="ARBA" id="ARBA00005495"/>
    </source>
</evidence>
<dbReference type="SUPFAM" id="SSF51316">
    <property type="entry name" value="Mss4-like"/>
    <property type="match status" value="1"/>
</dbReference>
<reference evidence="6" key="1">
    <citation type="journal article" date="2019" name="Int. J. Syst. Evol. Microbiol.">
        <title>The Global Catalogue of Microorganisms (GCM) 10K type strain sequencing project: providing services to taxonomists for standard genome sequencing and annotation.</title>
        <authorList>
            <consortium name="The Broad Institute Genomics Platform"/>
            <consortium name="The Broad Institute Genome Sequencing Center for Infectious Disease"/>
            <person name="Wu L."/>
            <person name="Ma J."/>
        </authorList>
    </citation>
    <scope>NUCLEOTIDE SEQUENCE [LARGE SCALE GENOMIC DNA]</scope>
    <source>
        <strain evidence="6">CCM 7427</strain>
    </source>
</reference>
<protein>
    <submittedName>
        <fullName evidence="5">GFA family protein</fullName>
    </submittedName>
</protein>
<comment type="similarity">
    <text evidence="1">Belongs to the Gfa family.</text>
</comment>
<dbReference type="InterPro" id="IPR011057">
    <property type="entry name" value="Mss4-like_sf"/>
</dbReference>
<organism evidence="5 6">
    <name type="scientific">Devosia albogilva</name>
    <dbReference type="NCBI Taxonomy" id="429726"/>
    <lineage>
        <taxon>Bacteria</taxon>
        <taxon>Pseudomonadati</taxon>
        <taxon>Pseudomonadota</taxon>
        <taxon>Alphaproteobacteria</taxon>
        <taxon>Hyphomicrobiales</taxon>
        <taxon>Devosiaceae</taxon>
        <taxon>Devosia</taxon>
    </lineage>
</organism>
<name>A0ABW5QH17_9HYPH</name>
<proteinExistence type="inferred from homology"/>
<dbReference type="Pfam" id="PF04828">
    <property type="entry name" value="GFA"/>
    <property type="match status" value="1"/>
</dbReference>
<sequence length="187" mass="20103">MTEVSCACGTVRLAAEGAPITVSECHCSSCRDAAGRMARLPGAPAVVGAQGGTYFVLYRKDRVRILSGHERLRNFRLGPERQTRRVIATCCNTPVLLEFKGGHWVSLYGNLWHGQALPPLRLRTMTGDAPGVVFDDGVPAGRWPTAKFYGQLLVAWAAMGFRSPVVALDTPEVELKGAVAGGERPPT</sequence>
<gene>
    <name evidence="5" type="ORF">ACFSX5_03465</name>
</gene>
<evidence type="ECO:0000313" key="6">
    <source>
        <dbReference type="Proteomes" id="UP001597521"/>
    </source>
</evidence>